<keyword evidence="8" id="KW-1133">Transmembrane helix</keyword>
<keyword evidence="6" id="KW-0479">Metal-binding</keyword>
<dbReference type="PROSITE" id="PS01186">
    <property type="entry name" value="EGF_2"/>
    <property type="match status" value="1"/>
</dbReference>
<feature type="domain" description="EGF-like" evidence="10">
    <location>
        <begin position="831"/>
        <end position="866"/>
    </location>
</feature>
<feature type="compositionally biased region" description="Low complexity" evidence="7">
    <location>
        <begin position="1164"/>
        <end position="1175"/>
    </location>
</feature>
<evidence type="ECO:0000256" key="7">
    <source>
        <dbReference type="SAM" id="MobiDB-lite"/>
    </source>
</evidence>
<dbReference type="InterPro" id="IPR002049">
    <property type="entry name" value="LE_dom"/>
</dbReference>
<feature type="domain" description="EGF-like" evidence="10">
    <location>
        <begin position="384"/>
        <end position="419"/>
    </location>
</feature>
<evidence type="ECO:0000256" key="5">
    <source>
        <dbReference type="PROSITE-ProRule" id="PRU00076"/>
    </source>
</evidence>
<dbReference type="GO" id="GO:0005044">
    <property type="term" value="F:scavenger receptor activity"/>
    <property type="evidence" value="ECO:0007669"/>
    <property type="project" value="InterPro"/>
</dbReference>
<dbReference type="GO" id="GO:0048731">
    <property type="term" value="P:system development"/>
    <property type="evidence" value="ECO:0007669"/>
    <property type="project" value="UniProtKB-ARBA"/>
</dbReference>
<protein>
    <submittedName>
        <fullName evidence="14">LOW QUALITY PROTEIN: protein draper-like</fullName>
    </submittedName>
</protein>
<dbReference type="PROSITE" id="PS00022">
    <property type="entry name" value="EGF_1"/>
    <property type="match status" value="8"/>
</dbReference>
<dbReference type="PRINTS" id="PR00011">
    <property type="entry name" value="EGFLAMININ"/>
</dbReference>
<dbReference type="Pfam" id="PF00053">
    <property type="entry name" value="EGF_laminin"/>
    <property type="match status" value="4"/>
</dbReference>
<dbReference type="InterPro" id="IPR000742">
    <property type="entry name" value="EGF"/>
</dbReference>
<evidence type="ECO:0000259" key="10">
    <source>
        <dbReference type="PROSITE" id="PS50026"/>
    </source>
</evidence>
<name>A0A7E5WA27_TRINI</name>
<dbReference type="Gene3D" id="2.170.300.10">
    <property type="entry name" value="Tie2 ligand-binding domain superfamily"/>
    <property type="match status" value="4"/>
</dbReference>
<dbReference type="FunFam" id="2.170.300.10:FF:000002">
    <property type="entry name" value="Multiple epidermal growth factor-like domains 10"/>
    <property type="match status" value="2"/>
</dbReference>
<sequence length="1175" mass="128782">MWSELSVLLALVCAAFGILEGPNVCTRQETYTTTIRVSEKQPYQEKEYTWCFNVPPKCSKYKIKFRDVFKTQTLVKYRPVEECCAGYAPDSRGEQCVPVCVESCIHGKCVAPNTCACAHGYGGPACDICKLIPLFTPRHSYKNIVLALVESISKTLKSPYRCEEECPKNEPCPVRCRCQNNGKCTLTSCECPPGWTGAVCANKCPAGRWGEKCERTCECANGAGCHHVTGRCQCEAGFTGEKCLEICEAGTWGVECGRACACEHGGACSPRDGACACRPGWAGERCQRRACPPARWGPGCARDCECDPNTTDICDPWTGACECAAGWGGEACERQCPLLTYGKGCRSTCRCENSGLCSPVNGSCLCAPGYRGLRCEEACPYPYYGDNCSDTCDCHNNATCSHETGRCDCKPGFEGLKCDRPCNGRKFGLNCRQPCNCENDAPCNPVNGECVCGPGYTGARCERRCPAGYFGQACEHRCNCTERARGCHHVSGQCICESSWRDVLGTAILYDTNCDQNNSKAMQLEEDRIITNRNISSNGETFQLLYLRKNDKSAPIFDNDEREFERDFDRYAMLNKVVSEEYDRMNQIPINNCVAWNVNKHVAEPTYILSTVTEALTRSEVRNVKTIVAIVNAKDASPGFASIYEVSINEGQIYVNKLSSAMLNKMPYEFLYTTLYNGYNFNNKKLPGVRCETQCAEGHYGEHCSRKCPCGNNSSCDASSGTCVCAAGWTGADCTTPCPPGTYGAGCTQLCPESPTGNTTCNPVTGMYTCPSGFTGVTCEYPCPLGTYGVDCKEKCTCKHGADCHHVTGVCQCLPGWRGADCARACPAGRWGAECSQPCRCAPHAACRPSDGYCRCPPGYIGHYCTQFCPEGYYGDHCMQACNCSSVGFWVCDPVVGCICHRGYIGDQCDIHASDAIVIDTRESSSSGLTVVMVILAFICAATAILVLMYYRKRVRNLKREIAHVHYTADPNSQPEQQHFDNPVYSYQGSTRSDDSTTLLNNAPHILNNLGTGSKLSNTAMEKLRMKATGSSESYDPLSSLKNKDADANNPNLYQYEEDDNKLDHVYDEIKHKEGYEMEYDRLNYTPPANKWKPHYQRMANGFTVSNTQPAPPPREASPTPPIPPLPKLNVVPLPPKRDDPAEATAPEPPKRDELPTCSPPSSLPEDSESTTTQP</sequence>
<dbReference type="PANTHER" id="PTHR24043">
    <property type="entry name" value="SCAVENGER RECEPTOR CLASS F"/>
    <property type="match status" value="1"/>
</dbReference>
<dbReference type="CTD" id="38218"/>
<dbReference type="PANTHER" id="PTHR24043:SF9">
    <property type="entry name" value="MULTIPLE EGF LIKE DOMAINS 11"/>
    <property type="match status" value="1"/>
</dbReference>
<feature type="disulfide bond" evidence="5">
    <location>
        <begin position="277"/>
        <end position="286"/>
    </location>
</feature>
<feature type="domain" description="EGF-like" evidence="10">
    <location>
        <begin position="252"/>
        <end position="287"/>
    </location>
</feature>
<evidence type="ECO:0000256" key="4">
    <source>
        <dbReference type="ARBA" id="ARBA00023157"/>
    </source>
</evidence>
<evidence type="ECO:0000259" key="12">
    <source>
        <dbReference type="PROSITE" id="PS51041"/>
    </source>
</evidence>
<dbReference type="PROSITE" id="PS50026">
    <property type="entry name" value="EGF_3"/>
    <property type="match status" value="6"/>
</dbReference>
<feature type="domain" description="EMI" evidence="12">
    <location>
        <begin position="21"/>
        <end position="98"/>
    </location>
</feature>
<evidence type="ECO:0000256" key="6">
    <source>
        <dbReference type="PROSITE-ProRule" id="PRU00325"/>
    </source>
</evidence>
<feature type="domain" description="EGF-like" evidence="10">
    <location>
        <begin position="432"/>
        <end position="462"/>
    </location>
</feature>
<accession>A0A7E5WA27</accession>
<feature type="disulfide bond" evidence="5">
    <location>
        <begin position="856"/>
        <end position="865"/>
    </location>
</feature>
<feature type="region of interest" description="Disordered" evidence="7">
    <location>
        <begin position="1025"/>
        <end position="1051"/>
    </location>
</feature>
<dbReference type="PROSITE" id="PS51041">
    <property type="entry name" value="EMI"/>
    <property type="match status" value="1"/>
</dbReference>
<feature type="disulfide bond" evidence="5">
    <location>
        <begin position="366"/>
        <end position="375"/>
    </location>
</feature>
<keyword evidence="8" id="KW-0472">Membrane</keyword>
<feature type="disulfide bond" evidence="5">
    <location>
        <begin position="409"/>
        <end position="418"/>
    </location>
</feature>
<dbReference type="GO" id="GO:0048513">
    <property type="term" value="P:animal organ development"/>
    <property type="evidence" value="ECO:0007669"/>
    <property type="project" value="UniProtKB-ARBA"/>
</dbReference>
<feature type="domain" description="EGF-like" evidence="10">
    <location>
        <begin position="700"/>
        <end position="735"/>
    </location>
</feature>
<keyword evidence="6" id="KW-0863">Zinc-finger</keyword>
<dbReference type="SMART" id="SM00181">
    <property type="entry name" value="EGF"/>
    <property type="match status" value="13"/>
</dbReference>
<keyword evidence="3" id="KW-0677">Repeat</keyword>
<feature type="disulfide bond" evidence="5">
    <location>
        <begin position="452"/>
        <end position="461"/>
    </location>
</feature>
<feature type="region of interest" description="Disordered" evidence="7">
    <location>
        <begin position="1103"/>
        <end position="1175"/>
    </location>
</feature>
<dbReference type="PROSITE" id="PS50966">
    <property type="entry name" value="ZF_SWIM"/>
    <property type="match status" value="1"/>
</dbReference>
<dbReference type="InterPro" id="IPR007527">
    <property type="entry name" value="Znf_SWIM"/>
</dbReference>
<dbReference type="GeneID" id="113500799"/>
<evidence type="ECO:0000256" key="2">
    <source>
        <dbReference type="ARBA" id="ARBA00022729"/>
    </source>
</evidence>
<keyword evidence="1 5" id="KW-0245">EGF-like domain</keyword>
<dbReference type="AlphaFoldDB" id="A0A7E5WA27"/>
<dbReference type="CDD" id="cd00055">
    <property type="entry name" value="EGF_Lam"/>
    <property type="match status" value="2"/>
</dbReference>
<feature type="transmembrane region" description="Helical" evidence="8">
    <location>
        <begin position="929"/>
        <end position="951"/>
    </location>
</feature>
<dbReference type="FunCoup" id="A0A7E5WA27">
    <property type="interactions" value="85"/>
</dbReference>
<feature type="chain" id="PRO_5028931078" evidence="9">
    <location>
        <begin position="18"/>
        <end position="1175"/>
    </location>
</feature>
<feature type="disulfide bond" evidence="5">
    <location>
        <begin position="725"/>
        <end position="734"/>
    </location>
</feature>
<dbReference type="InterPro" id="IPR042635">
    <property type="entry name" value="MEGF10/SREC1/2-like"/>
</dbReference>
<dbReference type="SMART" id="SM00180">
    <property type="entry name" value="EGF_Lam"/>
    <property type="match status" value="11"/>
</dbReference>
<comment type="caution">
    <text evidence="5">Lacks conserved residue(s) required for the propagation of feature annotation.</text>
</comment>
<evidence type="ECO:0000259" key="11">
    <source>
        <dbReference type="PROSITE" id="PS50966"/>
    </source>
</evidence>
<keyword evidence="4 5" id="KW-1015">Disulfide bond</keyword>
<dbReference type="Gene3D" id="2.10.25.10">
    <property type="entry name" value="Laminin"/>
    <property type="match status" value="1"/>
</dbReference>
<keyword evidence="8" id="KW-0812">Transmembrane</keyword>
<feature type="domain" description="EGF-like" evidence="10">
    <location>
        <begin position="341"/>
        <end position="376"/>
    </location>
</feature>
<evidence type="ECO:0000256" key="3">
    <source>
        <dbReference type="ARBA" id="ARBA00022737"/>
    </source>
</evidence>
<dbReference type="OrthoDB" id="18487at2759"/>
<evidence type="ECO:0000256" key="9">
    <source>
        <dbReference type="SAM" id="SignalP"/>
    </source>
</evidence>
<dbReference type="Proteomes" id="UP000322000">
    <property type="component" value="Chromosome 14"/>
</dbReference>
<proteinExistence type="predicted"/>
<keyword evidence="13" id="KW-1185">Reference proteome</keyword>
<dbReference type="InParanoid" id="A0A7E5WA27"/>
<reference evidence="14" key="1">
    <citation type="submission" date="2025-08" db="UniProtKB">
        <authorList>
            <consortium name="RefSeq"/>
        </authorList>
    </citation>
    <scope>IDENTIFICATION</scope>
</reference>
<gene>
    <name evidence="14" type="primary">LOC113500799</name>
</gene>
<dbReference type="GO" id="GO:0008270">
    <property type="term" value="F:zinc ion binding"/>
    <property type="evidence" value="ECO:0007669"/>
    <property type="project" value="UniProtKB-KW"/>
</dbReference>
<keyword evidence="2 9" id="KW-0732">Signal</keyword>
<evidence type="ECO:0000256" key="8">
    <source>
        <dbReference type="SAM" id="Phobius"/>
    </source>
</evidence>
<evidence type="ECO:0000313" key="13">
    <source>
        <dbReference type="Proteomes" id="UP000322000"/>
    </source>
</evidence>
<dbReference type="KEGG" id="tnl:113500799"/>
<dbReference type="RefSeq" id="XP_026737500.1">
    <property type="nucleotide sequence ID" value="XM_026881699.1"/>
</dbReference>
<feature type="signal peptide" evidence="9">
    <location>
        <begin position="1"/>
        <end position="17"/>
    </location>
</feature>
<organism evidence="13 14">
    <name type="scientific">Trichoplusia ni</name>
    <name type="common">Cabbage looper</name>
    <dbReference type="NCBI Taxonomy" id="7111"/>
    <lineage>
        <taxon>Eukaryota</taxon>
        <taxon>Metazoa</taxon>
        <taxon>Ecdysozoa</taxon>
        <taxon>Arthropoda</taxon>
        <taxon>Hexapoda</taxon>
        <taxon>Insecta</taxon>
        <taxon>Pterygota</taxon>
        <taxon>Neoptera</taxon>
        <taxon>Endopterygota</taxon>
        <taxon>Lepidoptera</taxon>
        <taxon>Glossata</taxon>
        <taxon>Ditrysia</taxon>
        <taxon>Noctuoidea</taxon>
        <taxon>Noctuidae</taxon>
        <taxon>Plusiinae</taxon>
        <taxon>Trichoplusia</taxon>
    </lineage>
</organism>
<feature type="compositionally biased region" description="Pro residues" evidence="7">
    <location>
        <begin position="1110"/>
        <end position="1127"/>
    </location>
</feature>
<evidence type="ECO:0000313" key="14">
    <source>
        <dbReference type="RefSeq" id="XP_026737500.1"/>
    </source>
</evidence>
<dbReference type="InterPro" id="IPR011489">
    <property type="entry name" value="EMI_domain"/>
</dbReference>
<evidence type="ECO:0000256" key="1">
    <source>
        <dbReference type="ARBA" id="ARBA00022536"/>
    </source>
</evidence>
<keyword evidence="6" id="KW-0862">Zinc</keyword>
<feature type="domain" description="SWIM-type" evidence="11">
    <location>
        <begin position="788"/>
        <end position="815"/>
    </location>
</feature>